<dbReference type="EMBL" id="FCOF02000038">
    <property type="protein sequence ID" value="SAK84752.1"/>
    <property type="molecule type" value="Genomic_DNA"/>
</dbReference>
<dbReference type="Gene3D" id="3.30.160.390">
    <property type="entry name" value="Integrase, DNA-binding domain"/>
    <property type="match status" value="1"/>
</dbReference>
<evidence type="ECO:0000256" key="2">
    <source>
        <dbReference type="ARBA" id="ARBA00022908"/>
    </source>
</evidence>
<dbReference type="Pfam" id="PF22022">
    <property type="entry name" value="Phage_int_M"/>
    <property type="match status" value="1"/>
</dbReference>
<evidence type="ECO:0000256" key="3">
    <source>
        <dbReference type="ARBA" id="ARBA00023125"/>
    </source>
</evidence>
<gene>
    <name evidence="5" type="ORF">AWB75_05584</name>
</gene>
<organism evidence="5 6">
    <name type="scientific">Caballeronia catudaia</name>
    <dbReference type="NCBI Taxonomy" id="1777136"/>
    <lineage>
        <taxon>Bacteria</taxon>
        <taxon>Pseudomonadati</taxon>
        <taxon>Pseudomonadota</taxon>
        <taxon>Betaproteobacteria</taxon>
        <taxon>Burkholderiales</taxon>
        <taxon>Burkholderiaceae</taxon>
        <taxon>Caballeronia</taxon>
    </lineage>
</organism>
<dbReference type="GO" id="GO:0015074">
    <property type="term" value="P:DNA integration"/>
    <property type="evidence" value="ECO:0007669"/>
    <property type="project" value="UniProtKB-KW"/>
</dbReference>
<keyword evidence="6" id="KW-1185">Reference proteome</keyword>
<keyword evidence="3" id="KW-0238">DNA-binding</keyword>
<reference evidence="5" key="1">
    <citation type="submission" date="2016-01" db="EMBL/GenBank/DDBJ databases">
        <authorList>
            <person name="Peeters C."/>
        </authorList>
    </citation>
    <scope>NUCLEOTIDE SEQUENCE [LARGE SCALE GENOMIC DNA]</scope>
    <source>
        <strain evidence="5">LMG 29318</strain>
    </source>
</reference>
<dbReference type="GO" id="GO:0003677">
    <property type="term" value="F:DNA binding"/>
    <property type="evidence" value="ECO:0007669"/>
    <property type="project" value="UniProtKB-KW"/>
</dbReference>
<dbReference type="InterPro" id="IPR053876">
    <property type="entry name" value="Phage_int_M"/>
</dbReference>
<name>A0A158CQU9_9BURK</name>
<dbReference type="PANTHER" id="PTHR30629:SF2">
    <property type="entry name" value="PROPHAGE INTEGRASE INTS-RELATED"/>
    <property type="match status" value="1"/>
</dbReference>
<dbReference type="InterPro" id="IPR010998">
    <property type="entry name" value="Integrase_recombinase_N"/>
</dbReference>
<dbReference type="InterPro" id="IPR038488">
    <property type="entry name" value="Integrase_DNA-bd_sf"/>
</dbReference>
<evidence type="ECO:0000313" key="6">
    <source>
        <dbReference type="Proteomes" id="UP000054870"/>
    </source>
</evidence>
<dbReference type="PANTHER" id="PTHR30629">
    <property type="entry name" value="PROPHAGE INTEGRASE"/>
    <property type="match status" value="1"/>
</dbReference>
<dbReference type="Proteomes" id="UP000054870">
    <property type="component" value="Unassembled WGS sequence"/>
</dbReference>
<dbReference type="InterPro" id="IPR050808">
    <property type="entry name" value="Phage_Integrase"/>
</dbReference>
<sequence length="182" mass="19947">MGLGPLHAIGSADARTRALECRRLLLDGIDPRDAKNKERAADMTATAKAMTFDECAGAYIEAHPGWKNEKHGDQWKNTLATYAGPVFGSLPVADVDTGVVMEVLEPEGTSRAAFPRRTCARQGCTRRGRRLSVLLARQTDKPLLKRMGLDALTGHGFRNCFRDWAGETTNFPREVIEAALAH</sequence>
<comment type="similarity">
    <text evidence="1">Belongs to the 'phage' integrase family.</text>
</comment>
<feature type="domain" description="Phage integrase central" evidence="4">
    <location>
        <begin position="52"/>
        <end position="120"/>
    </location>
</feature>
<dbReference type="Gene3D" id="1.10.150.130">
    <property type="match status" value="1"/>
</dbReference>
<proteinExistence type="inferred from homology"/>
<evidence type="ECO:0000256" key="1">
    <source>
        <dbReference type="ARBA" id="ARBA00008857"/>
    </source>
</evidence>
<evidence type="ECO:0000259" key="4">
    <source>
        <dbReference type="Pfam" id="PF22022"/>
    </source>
</evidence>
<protein>
    <submittedName>
        <fullName evidence="5">Phage integrase</fullName>
    </submittedName>
</protein>
<accession>A0A158CQU9</accession>
<evidence type="ECO:0000313" key="5">
    <source>
        <dbReference type="EMBL" id="SAK84752.1"/>
    </source>
</evidence>
<dbReference type="AlphaFoldDB" id="A0A158CQU9"/>
<keyword evidence="2" id="KW-0229">DNA integration</keyword>
<comment type="caution">
    <text evidence="5">The sequence shown here is derived from an EMBL/GenBank/DDBJ whole genome shotgun (WGS) entry which is preliminary data.</text>
</comment>